<dbReference type="InterPro" id="IPR033728">
    <property type="entry name" value="ThrRS_core"/>
</dbReference>
<comment type="catalytic activity">
    <reaction evidence="12 13">
        <text>tRNA(Thr) + L-threonine + ATP = L-threonyl-tRNA(Thr) + AMP + diphosphate + H(+)</text>
        <dbReference type="Rhea" id="RHEA:24624"/>
        <dbReference type="Rhea" id="RHEA-COMP:9670"/>
        <dbReference type="Rhea" id="RHEA-COMP:9704"/>
        <dbReference type="ChEBI" id="CHEBI:15378"/>
        <dbReference type="ChEBI" id="CHEBI:30616"/>
        <dbReference type="ChEBI" id="CHEBI:33019"/>
        <dbReference type="ChEBI" id="CHEBI:57926"/>
        <dbReference type="ChEBI" id="CHEBI:78442"/>
        <dbReference type="ChEBI" id="CHEBI:78534"/>
        <dbReference type="ChEBI" id="CHEBI:456215"/>
        <dbReference type="EC" id="6.1.1.3"/>
    </reaction>
</comment>
<dbReference type="GO" id="GO:0006435">
    <property type="term" value="P:threonyl-tRNA aminoacylation"/>
    <property type="evidence" value="ECO:0007669"/>
    <property type="project" value="UniProtKB-UniRule"/>
</dbReference>
<comment type="subunit">
    <text evidence="13">Homodimer.</text>
</comment>
<evidence type="ECO:0000256" key="10">
    <source>
        <dbReference type="ARBA" id="ARBA00022917"/>
    </source>
</evidence>
<dbReference type="PRINTS" id="PR01047">
    <property type="entry name" value="TRNASYNTHTHR"/>
</dbReference>
<keyword evidence="8 13" id="KW-0067">ATP-binding</keyword>
<dbReference type="EC" id="6.1.1.3" evidence="13"/>
<dbReference type="GO" id="GO:0005524">
    <property type="term" value="F:ATP binding"/>
    <property type="evidence" value="ECO:0007669"/>
    <property type="project" value="UniProtKB-UniRule"/>
</dbReference>
<dbReference type="NCBIfam" id="TIGR00418">
    <property type="entry name" value="thrS"/>
    <property type="match status" value="1"/>
</dbReference>
<dbReference type="Gene3D" id="3.30.980.10">
    <property type="entry name" value="Threonyl-trna Synthetase, Chain A, domain 2"/>
    <property type="match status" value="1"/>
</dbReference>
<name>A0A1F4NSY8_UNCK3</name>
<evidence type="ECO:0000256" key="11">
    <source>
        <dbReference type="ARBA" id="ARBA00023146"/>
    </source>
</evidence>
<dbReference type="FunFam" id="3.40.50.800:FF:000001">
    <property type="entry name" value="Threonine--tRNA ligase"/>
    <property type="match status" value="1"/>
</dbReference>
<evidence type="ECO:0000313" key="15">
    <source>
        <dbReference type="EMBL" id="OGB74407.1"/>
    </source>
</evidence>
<dbReference type="FunFam" id="3.30.980.10:FF:000005">
    <property type="entry name" value="Threonyl-tRNA synthetase, mitochondrial"/>
    <property type="match status" value="1"/>
</dbReference>
<protein>
    <recommendedName>
        <fullName evidence="13">Threonine--tRNA ligase</fullName>
        <ecNumber evidence="13">6.1.1.3</ecNumber>
    </recommendedName>
    <alternativeName>
        <fullName evidence="13">Threonyl-tRNA synthetase</fullName>
        <shortName evidence="13">ThrRS</shortName>
    </alternativeName>
</protein>
<gene>
    <name evidence="13" type="primary">thrS</name>
    <name evidence="15" type="ORF">A2V68_01695</name>
</gene>
<comment type="cofactor">
    <cofactor evidence="13">
        <name>Zn(2+)</name>
        <dbReference type="ChEBI" id="CHEBI:29105"/>
    </cofactor>
    <text evidence="13">Binds 1 zinc ion per subunit.</text>
</comment>
<dbReference type="Gene3D" id="3.30.54.20">
    <property type="match status" value="1"/>
</dbReference>
<dbReference type="InterPro" id="IPR002320">
    <property type="entry name" value="Thr-tRNA-ligase_IIa"/>
</dbReference>
<keyword evidence="11 13" id="KW-0030">Aminoacyl-tRNA synthetase</keyword>
<comment type="subcellular location">
    <subcellularLocation>
        <location evidence="13">Cytoplasm</location>
    </subcellularLocation>
</comment>
<sequence>MAKRQRAQRTNKHSEISTIRHSASHLLAEAVLNLYPETKLAIGPATEEGFYYDFEFKRSLTDADLPKIEAEMIRLAAEGRKFKHSQKTIAAALKWAQSCKQPYKIELIKDLKKAGHKRLSFYASGRFTDLCEGPHVKNTSAIGAFKLLSLAGAYWRGDEDNPQLTRIYGTAFATKKELAEHLKRIEEARRRDHRVLGERLDLFSFHEEGPGFPFWHPRGWFIFSEILTYMRRVLAESGYQEINTPIILNERLWHKSGHWDNYQESMYFTEIDKRKYAIKPMNCPGGLLIFTHRLRSYRDLPMRMGEFGLVHRHELSGVLHGLFRARSFTQDDAHVYCTPDQVKGEIKTLIRLTLKVYRDFGLTDYRIELSTRPAKSIGSDAIWRKSEKIMKDIIKEERLKVEINKGEGAFYGPKFDFHVRDILGRSWQLGTIQLDFSMPERLGATYIDKGGKKKTPIMIHRALFGSLERFIGILLEHYGGALPLWLAPIQAAILPISDKETAYAKKVLAALATAGLRTFLDDRNESLSRKIRDAELQKIPYMLIIGPKETRAKTVSVRDSSGDTGSKSLVQTIKHLSGFRRP</sequence>
<dbReference type="SUPFAM" id="SSF55186">
    <property type="entry name" value="ThrRS/AlaRS common domain"/>
    <property type="match status" value="1"/>
</dbReference>
<feature type="binding site" evidence="13">
    <location>
        <position position="460"/>
    </location>
    <ligand>
        <name>Zn(2+)</name>
        <dbReference type="ChEBI" id="CHEBI:29105"/>
        <note>catalytic</note>
    </ligand>
</feature>
<dbReference type="Pfam" id="PF07973">
    <property type="entry name" value="tRNA_SAD"/>
    <property type="match status" value="1"/>
</dbReference>
<keyword evidence="10 13" id="KW-0648">Protein biosynthesis</keyword>
<comment type="caution">
    <text evidence="15">The sequence shown here is derived from an EMBL/GenBank/DDBJ whole genome shotgun (WGS) entry which is preliminary data.</text>
</comment>
<keyword evidence="4 13" id="KW-0436">Ligase</keyword>
<evidence type="ECO:0000256" key="2">
    <source>
        <dbReference type="ARBA" id="ARBA00022490"/>
    </source>
</evidence>
<evidence type="ECO:0000256" key="5">
    <source>
        <dbReference type="ARBA" id="ARBA00022723"/>
    </source>
</evidence>
<dbReference type="Pfam" id="PF00587">
    <property type="entry name" value="tRNA-synt_2b"/>
    <property type="match status" value="1"/>
</dbReference>
<dbReference type="SMART" id="SM00863">
    <property type="entry name" value="tRNA_SAD"/>
    <property type="match status" value="1"/>
</dbReference>
<evidence type="ECO:0000256" key="6">
    <source>
        <dbReference type="ARBA" id="ARBA00022741"/>
    </source>
</evidence>
<dbReference type="PROSITE" id="PS50862">
    <property type="entry name" value="AA_TRNA_LIGASE_II"/>
    <property type="match status" value="1"/>
</dbReference>
<dbReference type="GO" id="GO:0046872">
    <property type="term" value="F:metal ion binding"/>
    <property type="evidence" value="ECO:0007669"/>
    <property type="project" value="UniProtKB-KW"/>
</dbReference>
<dbReference type="Pfam" id="PF03129">
    <property type="entry name" value="HGTP_anticodon"/>
    <property type="match status" value="1"/>
</dbReference>
<dbReference type="InterPro" id="IPR018163">
    <property type="entry name" value="Thr/Ala-tRNA-synth_IIc_edit"/>
</dbReference>
<dbReference type="AlphaFoldDB" id="A0A1F4NSY8"/>
<dbReference type="InterPro" id="IPR012947">
    <property type="entry name" value="tRNA_SAD"/>
</dbReference>
<dbReference type="Gene3D" id="3.40.50.800">
    <property type="entry name" value="Anticodon-binding domain"/>
    <property type="match status" value="1"/>
</dbReference>
<keyword evidence="3 13" id="KW-0820">tRNA-binding</keyword>
<dbReference type="InterPro" id="IPR047246">
    <property type="entry name" value="ThrRS_anticodon"/>
</dbReference>
<keyword evidence="6 13" id="KW-0547">Nucleotide-binding</keyword>
<evidence type="ECO:0000256" key="9">
    <source>
        <dbReference type="ARBA" id="ARBA00022884"/>
    </source>
</evidence>
<dbReference type="GO" id="GO:0004829">
    <property type="term" value="F:threonine-tRNA ligase activity"/>
    <property type="evidence" value="ECO:0007669"/>
    <property type="project" value="UniProtKB-UniRule"/>
</dbReference>
<keyword evidence="7 13" id="KW-0862">Zinc</keyword>
<evidence type="ECO:0000256" key="12">
    <source>
        <dbReference type="ARBA" id="ARBA00049515"/>
    </source>
</evidence>
<dbReference type="InterPro" id="IPR002314">
    <property type="entry name" value="aa-tRNA-synt_IIb"/>
</dbReference>
<keyword evidence="9 13" id="KW-0694">RNA-binding</keyword>
<dbReference type="Gene3D" id="3.30.930.10">
    <property type="entry name" value="Bira Bifunctional Protein, Domain 2"/>
    <property type="match status" value="1"/>
</dbReference>
<dbReference type="HAMAP" id="MF_00184">
    <property type="entry name" value="Thr_tRNA_synth"/>
    <property type="match status" value="1"/>
</dbReference>
<dbReference type="GO" id="GO:0000049">
    <property type="term" value="F:tRNA binding"/>
    <property type="evidence" value="ECO:0007669"/>
    <property type="project" value="UniProtKB-KW"/>
</dbReference>
<feature type="binding site" evidence="13">
    <location>
        <position position="283"/>
    </location>
    <ligand>
        <name>Zn(2+)</name>
        <dbReference type="ChEBI" id="CHEBI:29105"/>
        <note>catalytic</note>
    </ligand>
</feature>
<dbReference type="InterPro" id="IPR045864">
    <property type="entry name" value="aa-tRNA-synth_II/BPL/LPL"/>
</dbReference>
<dbReference type="PANTHER" id="PTHR11451">
    <property type="entry name" value="THREONINE-TRNA LIGASE"/>
    <property type="match status" value="1"/>
</dbReference>
<evidence type="ECO:0000256" key="8">
    <source>
        <dbReference type="ARBA" id="ARBA00022840"/>
    </source>
</evidence>
<evidence type="ECO:0000256" key="3">
    <source>
        <dbReference type="ARBA" id="ARBA00022555"/>
    </source>
</evidence>
<evidence type="ECO:0000256" key="13">
    <source>
        <dbReference type="HAMAP-Rule" id="MF_00184"/>
    </source>
</evidence>
<evidence type="ECO:0000256" key="1">
    <source>
        <dbReference type="ARBA" id="ARBA00008226"/>
    </source>
</evidence>
<feature type="binding site" evidence="13">
    <location>
        <position position="334"/>
    </location>
    <ligand>
        <name>Zn(2+)</name>
        <dbReference type="ChEBI" id="CHEBI:29105"/>
        <note>catalytic</note>
    </ligand>
</feature>
<evidence type="ECO:0000259" key="14">
    <source>
        <dbReference type="PROSITE" id="PS50862"/>
    </source>
</evidence>
<dbReference type="SUPFAM" id="SSF52954">
    <property type="entry name" value="Class II aaRS ABD-related"/>
    <property type="match status" value="1"/>
</dbReference>
<evidence type="ECO:0000313" key="16">
    <source>
        <dbReference type="Proteomes" id="UP000176651"/>
    </source>
</evidence>
<comment type="similarity">
    <text evidence="1 13">Belongs to the class-II aminoacyl-tRNA synthetase family.</text>
</comment>
<dbReference type="PANTHER" id="PTHR11451:SF44">
    <property type="entry name" value="THREONINE--TRNA LIGASE, CHLOROPLASTIC_MITOCHONDRIAL 2"/>
    <property type="match status" value="1"/>
</dbReference>
<accession>A0A1F4NSY8</accession>
<dbReference type="SUPFAM" id="SSF55681">
    <property type="entry name" value="Class II aaRS and biotin synthetases"/>
    <property type="match status" value="1"/>
</dbReference>
<dbReference type="InterPro" id="IPR004154">
    <property type="entry name" value="Anticodon-bd"/>
</dbReference>
<evidence type="ECO:0000256" key="7">
    <source>
        <dbReference type="ARBA" id="ARBA00022833"/>
    </source>
</evidence>
<dbReference type="FunFam" id="3.30.930.10:FF:000002">
    <property type="entry name" value="Threonine--tRNA ligase"/>
    <property type="match status" value="1"/>
</dbReference>
<feature type="domain" description="Aminoacyl-transfer RNA synthetases class-II family profile" evidence="14">
    <location>
        <begin position="215"/>
        <end position="483"/>
    </location>
</feature>
<dbReference type="CDD" id="cd00860">
    <property type="entry name" value="ThrRS_anticodon"/>
    <property type="match status" value="1"/>
</dbReference>
<reference evidence="15 16" key="1">
    <citation type="journal article" date="2016" name="Nat. Commun.">
        <title>Thousands of microbial genomes shed light on interconnected biogeochemical processes in an aquifer system.</title>
        <authorList>
            <person name="Anantharaman K."/>
            <person name="Brown C.T."/>
            <person name="Hug L.A."/>
            <person name="Sharon I."/>
            <person name="Castelle C.J."/>
            <person name="Probst A.J."/>
            <person name="Thomas B.C."/>
            <person name="Singh A."/>
            <person name="Wilkins M.J."/>
            <person name="Karaoz U."/>
            <person name="Brodie E.L."/>
            <person name="Williams K.H."/>
            <person name="Hubbard S.S."/>
            <person name="Banfield J.F."/>
        </authorList>
    </citation>
    <scope>NUCLEOTIDE SEQUENCE [LARGE SCALE GENOMIC DNA]</scope>
</reference>
<feature type="region of interest" description="Catalytic" evidence="13">
    <location>
        <begin position="192"/>
        <end position="483"/>
    </location>
</feature>
<dbReference type="InterPro" id="IPR006195">
    <property type="entry name" value="aa-tRNA-synth_II"/>
</dbReference>
<dbReference type="CDD" id="cd00771">
    <property type="entry name" value="ThrRS_core"/>
    <property type="match status" value="1"/>
</dbReference>
<keyword evidence="2 13" id="KW-0963">Cytoplasm</keyword>
<dbReference type="InterPro" id="IPR036621">
    <property type="entry name" value="Anticodon-bd_dom_sf"/>
</dbReference>
<dbReference type="STRING" id="1798535.A2V68_01695"/>
<proteinExistence type="inferred from homology"/>
<organism evidence="15 16">
    <name type="scientific">candidate division Kazan bacterium RBG_13_50_9</name>
    <dbReference type="NCBI Taxonomy" id="1798535"/>
    <lineage>
        <taxon>Bacteria</taxon>
        <taxon>Bacteria division Kazan-3B-28</taxon>
    </lineage>
</organism>
<evidence type="ECO:0000256" key="4">
    <source>
        <dbReference type="ARBA" id="ARBA00022598"/>
    </source>
</evidence>
<dbReference type="Proteomes" id="UP000176651">
    <property type="component" value="Unassembled WGS sequence"/>
</dbReference>
<keyword evidence="5 13" id="KW-0479">Metal-binding</keyword>
<dbReference type="GO" id="GO:0005737">
    <property type="term" value="C:cytoplasm"/>
    <property type="evidence" value="ECO:0007669"/>
    <property type="project" value="UniProtKB-SubCell"/>
</dbReference>
<dbReference type="EMBL" id="META01000002">
    <property type="protein sequence ID" value="OGB74407.1"/>
    <property type="molecule type" value="Genomic_DNA"/>
</dbReference>